<dbReference type="EMBL" id="BGZK01002279">
    <property type="protein sequence ID" value="GBP92501.1"/>
    <property type="molecule type" value="Genomic_DNA"/>
</dbReference>
<evidence type="ECO:0000313" key="2">
    <source>
        <dbReference type="EMBL" id="GBP92501.1"/>
    </source>
</evidence>
<reference evidence="2 3" key="1">
    <citation type="journal article" date="2019" name="Commun. Biol.">
        <title>The bagworm genome reveals a unique fibroin gene that provides high tensile strength.</title>
        <authorList>
            <person name="Kono N."/>
            <person name="Nakamura H."/>
            <person name="Ohtoshi R."/>
            <person name="Tomita M."/>
            <person name="Numata K."/>
            <person name="Arakawa K."/>
        </authorList>
    </citation>
    <scope>NUCLEOTIDE SEQUENCE [LARGE SCALE GENOMIC DNA]</scope>
</reference>
<accession>A0A4C1ZUE5</accession>
<feature type="compositionally biased region" description="Basic residues" evidence="1">
    <location>
        <begin position="15"/>
        <end position="27"/>
    </location>
</feature>
<feature type="compositionally biased region" description="Basic and acidic residues" evidence="1">
    <location>
        <begin position="78"/>
        <end position="92"/>
    </location>
</feature>
<sequence length="121" mass="14201">MRIAGIYIEHGAARPPRRRPPPGRRGRPMVVLTPRRRRLYEFNISECRRRRIGPTARSSKGENPLQGKQKVSGRGRRVRQERPRRPIEKGDETPQNSRTRTEYIPNQIRAREALRLIFDLA</sequence>
<dbReference type="Proteomes" id="UP000299102">
    <property type="component" value="Unassembled WGS sequence"/>
</dbReference>
<organism evidence="2 3">
    <name type="scientific">Eumeta variegata</name>
    <name type="common">Bagworm moth</name>
    <name type="synonym">Eumeta japonica</name>
    <dbReference type="NCBI Taxonomy" id="151549"/>
    <lineage>
        <taxon>Eukaryota</taxon>
        <taxon>Metazoa</taxon>
        <taxon>Ecdysozoa</taxon>
        <taxon>Arthropoda</taxon>
        <taxon>Hexapoda</taxon>
        <taxon>Insecta</taxon>
        <taxon>Pterygota</taxon>
        <taxon>Neoptera</taxon>
        <taxon>Endopterygota</taxon>
        <taxon>Lepidoptera</taxon>
        <taxon>Glossata</taxon>
        <taxon>Ditrysia</taxon>
        <taxon>Tineoidea</taxon>
        <taxon>Psychidae</taxon>
        <taxon>Oiketicinae</taxon>
        <taxon>Eumeta</taxon>
    </lineage>
</organism>
<feature type="region of interest" description="Disordered" evidence="1">
    <location>
        <begin position="1"/>
        <end position="31"/>
    </location>
</feature>
<name>A0A4C1ZUE5_EUMVA</name>
<feature type="region of interest" description="Disordered" evidence="1">
    <location>
        <begin position="47"/>
        <end position="105"/>
    </location>
</feature>
<dbReference type="AlphaFoldDB" id="A0A4C1ZUE5"/>
<protein>
    <submittedName>
        <fullName evidence="2">Uncharacterized protein</fullName>
    </submittedName>
</protein>
<comment type="caution">
    <text evidence="2">The sequence shown here is derived from an EMBL/GenBank/DDBJ whole genome shotgun (WGS) entry which is preliminary data.</text>
</comment>
<evidence type="ECO:0000313" key="3">
    <source>
        <dbReference type="Proteomes" id="UP000299102"/>
    </source>
</evidence>
<proteinExistence type="predicted"/>
<keyword evidence="3" id="KW-1185">Reference proteome</keyword>
<gene>
    <name evidence="2" type="ORF">EVAR_63076_1</name>
</gene>
<evidence type="ECO:0000256" key="1">
    <source>
        <dbReference type="SAM" id="MobiDB-lite"/>
    </source>
</evidence>